<dbReference type="InterPro" id="IPR013132">
    <property type="entry name" value="PseI/NeuA/B-like_N"/>
</dbReference>
<dbReference type="EMBL" id="JBAKAZ010000059">
    <property type="protein sequence ID" value="MEL0630485.1"/>
    <property type="molecule type" value="Genomic_DNA"/>
</dbReference>
<name>A0ABU9GT31_9GAMM</name>
<protein>
    <submittedName>
        <fullName evidence="2">N-acetylneuraminate synthase family protein</fullName>
    </submittedName>
</protein>
<dbReference type="Pfam" id="PF03102">
    <property type="entry name" value="NeuB"/>
    <property type="match status" value="1"/>
</dbReference>
<sequence>MTNFDTVYSLFKLSGKSKIAVIGKGPSLDNIDLNVLNDFFVININDSEKIYAGDICLYHLDWVKDYLVSNKGLCSLYITSKPLDDPRFITVEHTHENPENITPIQERFFDNGFYLEDATIISVLKIANLIADNIRTKVPVFLLGFDFSIKSGFANKTDSAVPFGDENYIENLFESQQAYLSLLLSHKADLSIEVNHIGSKTFSTYNVNKFNALFDGSLPSLKAVDKPSKLTVKPSENYNVKVVAEITTNHFGDLELLKKMIKAAAESGADYIKLQKRDVESFYTEEQLIAPYHSPFGETFRDYRHGLELDDFGFRLVEQWCNEYGIKWFASVLDLPSYLYMKKFNPELVKLPSTISEHTDFLKEVAADFKGDVVLSTGMTDSTYEDFILEEFKNCRHLYLLQCVSSYPTINEDANVAVVRHYHDLSKKHSKIIPGYSSHDIGSLCCQLSIAAGGLMVEKHVKYGNTPWAHFDNVAMDMLTDKFKHFVDDIRLAEVCLGNSNKSVLSSEHHKYKV</sequence>
<dbReference type="PANTHER" id="PTHR42966:SF1">
    <property type="entry name" value="SIALIC ACID SYNTHASE"/>
    <property type="match status" value="1"/>
</dbReference>
<dbReference type="InterPro" id="IPR013785">
    <property type="entry name" value="Aldolase_TIM"/>
</dbReference>
<dbReference type="SUPFAM" id="SSF51569">
    <property type="entry name" value="Aldolase"/>
    <property type="match status" value="1"/>
</dbReference>
<evidence type="ECO:0000259" key="1">
    <source>
        <dbReference type="Pfam" id="PF03102"/>
    </source>
</evidence>
<dbReference type="Proteomes" id="UP001369082">
    <property type="component" value="Unassembled WGS sequence"/>
</dbReference>
<keyword evidence="3" id="KW-1185">Reference proteome</keyword>
<dbReference type="InterPro" id="IPR051690">
    <property type="entry name" value="PseI-like"/>
</dbReference>
<gene>
    <name evidence="2" type="ORF">V6256_12785</name>
</gene>
<feature type="domain" description="PseI/NeuA/B-like" evidence="1">
    <location>
        <begin position="260"/>
        <end position="501"/>
    </location>
</feature>
<comment type="caution">
    <text evidence="2">The sequence shown here is derived from an EMBL/GenBank/DDBJ whole genome shotgun (WGS) entry which is preliminary data.</text>
</comment>
<dbReference type="RefSeq" id="WP_341598613.1">
    <property type="nucleotide sequence ID" value="NZ_JBAKAZ010000059.1"/>
</dbReference>
<accession>A0ABU9GT31</accession>
<dbReference type="Gene3D" id="3.20.20.70">
    <property type="entry name" value="Aldolase class I"/>
    <property type="match status" value="1"/>
</dbReference>
<reference evidence="2 3" key="1">
    <citation type="submission" date="2024-02" db="EMBL/GenBank/DDBJ databases">
        <title>Bacteria isolated from the canopy kelp, Nereocystis luetkeana.</title>
        <authorList>
            <person name="Pfister C.A."/>
            <person name="Younker I.T."/>
            <person name="Light S.H."/>
        </authorList>
    </citation>
    <scope>NUCLEOTIDE SEQUENCE [LARGE SCALE GENOMIC DNA]</scope>
    <source>
        <strain evidence="2 3">TI.1.05</strain>
    </source>
</reference>
<dbReference type="PANTHER" id="PTHR42966">
    <property type="entry name" value="N-ACETYLNEURAMINATE SYNTHASE"/>
    <property type="match status" value="1"/>
</dbReference>
<evidence type="ECO:0000313" key="2">
    <source>
        <dbReference type="EMBL" id="MEL0630485.1"/>
    </source>
</evidence>
<organism evidence="2 3">
    <name type="scientific">Psychromonas aquatilis</name>
    <dbReference type="NCBI Taxonomy" id="2005072"/>
    <lineage>
        <taxon>Bacteria</taxon>
        <taxon>Pseudomonadati</taxon>
        <taxon>Pseudomonadota</taxon>
        <taxon>Gammaproteobacteria</taxon>
        <taxon>Alteromonadales</taxon>
        <taxon>Psychromonadaceae</taxon>
        <taxon>Psychromonas</taxon>
    </lineage>
</organism>
<proteinExistence type="predicted"/>
<evidence type="ECO:0000313" key="3">
    <source>
        <dbReference type="Proteomes" id="UP001369082"/>
    </source>
</evidence>